<sequence length="154" mass="17449">MNEEEDADFFLFPLPFRGLFTVSDRELLGNRFCAQRWACVRGKPKVGSSQDWLIDPTGLGWSEPGLSRETALMTVHFQFKLLLDFRPLWHGRPAGLPLAGRPVAWLCCPPTGKFFQCSNAVATLAKLFLARWRILHGRVAALYYSLPPPTSNYH</sequence>
<evidence type="ECO:0000313" key="1">
    <source>
        <dbReference type="EMBL" id="KRZ16159.1"/>
    </source>
</evidence>
<evidence type="ECO:0000313" key="2">
    <source>
        <dbReference type="Proteomes" id="UP000055024"/>
    </source>
</evidence>
<organism evidence="1 2">
    <name type="scientific">Trichinella zimbabwensis</name>
    <dbReference type="NCBI Taxonomy" id="268475"/>
    <lineage>
        <taxon>Eukaryota</taxon>
        <taxon>Metazoa</taxon>
        <taxon>Ecdysozoa</taxon>
        <taxon>Nematoda</taxon>
        <taxon>Enoplea</taxon>
        <taxon>Dorylaimia</taxon>
        <taxon>Trichinellida</taxon>
        <taxon>Trichinellidae</taxon>
        <taxon>Trichinella</taxon>
    </lineage>
</organism>
<name>A0A0V1I0C3_9BILA</name>
<dbReference type="OrthoDB" id="10347965at2759"/>
<proteinExistence type="predicted"/>
<protein>
    <submittedName>
        <fullName evidence="1">Uncharacterized protein</fullName>
    </submittedName>
</protein>
<gene>
    <name evidence="1" type="ORF">T11_1747</name>
</gene>
<dbReference type="AlphaFoldDB" id="A0A0V1I0C3"/>
<accession>A0A0V1I0C3</accession>
<keyword evidence="2" id="KW-1185">Reference proteome</keyword>
<comment type="caution">
    <text evidence="1">The sequence shown here is derived from an EMBL/GenBank/DDBJ whole genome shotgun (WGS) entry which is preliminary data.</text>
</comment>
<dbReference type="Proteomes" id="UP000055024">
    <property type="component" value="Unassembled WGS sequence"/>
</dbReference>
<reference evidence="1 2" key="1">
    <citation type="submission" date="2015-01" db="EMBL/GenBank/DDBJ databases">
        <title>Evolution of Trichinella species and genotypes.</title>
        <authorList>
            <person name="Korhonen P.K."/>
            <person name="Edoardo P."/>
            <person name="Giuseppe L.R."/>
            <person name="Gasser R.B."/>
        </authorList>
    </citation>
    <scope>NUCLEOTIDE SEQUENCE [LARGE SCALE GENOMIC DNA]</scope>
    <source>
        <strain evidence="1">ISS1029</strain>
    </source>
</reference>
<dbReference type="EMBL" id="JYDP01000013">
    <property type="protein sequence ID" value="KRZ16159.1"/>
    <property type="molecule type" value="Genomic_DNA"/>
</dbReference>